<dbReference type="Proteomes" id="UP001305779">
    <property type="component" value="Unassembled WGS sequence"/>
</dbReference>
<feature type="transmembrane region" description="Helical" evidence="6">
    <location>
        <begin position="236"/>
        <end position="256"/>
    </location>
</feature>
<feature type="transmembrane region" description="Helical" evidence="6">
    <location>
        <begin position="117"/>
        <end position="134"/>
    </location>
</feature>
<dbReference type="SUPFAM" id="SSF103473">
    <property type="entry name" value="MFS general substrate transporter"/>
    <property type="match status" value="1"/>
</dbReference>
<feature type="transmembrane region" description="Helical" evidence="6">
    <location>
        <begin position="277"/>
        <end position="298"/>
    </location>
</feature>
<protein>
    <recommendedName>
        <fullName evidence="7">Major facilitator superfamily (MFS) profile domain-containing protein</fullName>
    </recommendedName>
</protein>
<proteinExistence type="predicted"/>
<comment type="caution">
    <text evidence="8">The sequence shown here is derived from an EMBL/GenBank/DDBJ whole genome shotgun (WGS) entry which is preliminary data.</text>
</comment>
<feature type="transmembrane region" description="Helical" evidence="6">
    <location>
        <begin position="470"/>
        <end position="495"/>
    </location>
</feature>
<gene>
    <name evidence="8" type="ORF">PRZ48_001192</name>
</gene>
<feature type="domain" description="Major facilitator superfamily (MFS) profile" evidence="7">
    <location>
        <begin position="82"/>
        <end position="572"/>
    </location>
</feature>
<dbReference type="Pfam" id="PF07690">
    <property type="entry name" value="MFS_1"/>
    <property type="match status" value="1"/>
</dbReference>
<dbReference type="Gene3D" id="1.20.1250.20">
    <property type="entry name" value="MFS general substrate transporter like domains"/>
    <property type="match status" value="2"/>
</dbReference>
<keyword evidence="3 6" id="KW-1133">Transmembrane helix</keyword>
<reference evidence="8 9" key="1">
    <citation type="journal article" date="2023" name="G3 (Bethesda)">
        <title>A chromosome-level genome assembly of Zasmidium syzygii isolated from banana leaves.</title>
        <authorList>
            <person name="van Westerhoven A.C."/>
            <person name="Mehrabi R."/>
            <person name="Talebi R."/>
            <person name="Steentjes M.B.F."/>
            <person name="Corcolon B."/>
            <person name="Chong P.A."/>
            <person name="Kema G.H.J."/>
            <person name="Seidl M.F."/>
        </authorList>
    </citation>
    <scope>NUCLEOTIDE SEQUENCE [LARGE SCALE GENOMIC DNA]</scope>
    <source>
        <strain evidence="8 9">P124</strain>
    </source>
</reference>
<accession>A0ABR0F1A5</accession>
<feature type="transmembrane region" description="Helical" evidence="6">
    <location>
        <begin position="79"/>
        <end position="97"/>
    </location>
</feature>
<evidence type="ECO:0000256" key="3">
    <source>
        <dbReference type="ARBA" id="ARBA00022989"/>
    </source>
</evidence>
<evidence type="ECO:0000313" key="8">
    <source>
        <dbReference type="EMBL" id="KAK4507457.1"/>
    </source>
</evidence>
<dbReference type="PANTHER" id="PTHR23501:SF6">
    <property type="entry name" value="MULTIDRUG TRANSPORTER, PUTATIVE (AFU_ORTHOLOGUE AFUA_3G14560)-RELATED"/>
    <property type="match status" value="1"/>
</dbReference>
<feature type="region of interest" description="Disordered" evidence="5">
    <location>
        <begin position="1"/>
        <end position="68"/>
    </location>
</feature>
<evidence type="ECO:0000256" key="5">
    <source>
        <dbReference type="SAM" id="MobiDB-lite"/>
    </source>
</evidence>
<feature type="transmembrane region" description="Helical" evidence="6">
    <location>
        <begin position="146"/>
        <end position="166"/>
    </location>
</feature>
<dbReference type="EMBL" id="JAXOVC010000001">
    <property type="protein sequence ID" value="KAK4507457.1"/>
    <property type="molecule type" value="Genomic_DNA"/>
</dbReference>
<evidence type="ECO:0000313" key="9">
    <source>
        <dbReference type="Proteomes" id="UP001305779"/>
    </source>
</evidence>
<evidence type="ECO:0000256" key="4">
    <source>
        <dbReference type="ARBA" id="ARBA00023136"/>
    </source>
</evidence>
<dbReference type="PANTHER" id="PTHR23501">
    <property type="entry name" value="MAJOR FACILITATOR SUPERFAMILY"/>
    <property type="match status" value="1"/>
</dbReference>
<feature type="transmembrane region" description="Helical" evidence="6">
    <location>
        <begin position="549"/>
        <end position="570"/>
    </location>
</feature>
<feature type="compositionally biased region" description="Basic and acidic residues" evidence="5">
    <location>
        <begin position="574"/>
        <end position="583"/>
    </location>
</feature>
<feature type="transmembrane region" description="Helical" evidence="6">
    <location>
        <begin position="304"/>
        <end position="328"/>
    </location>
</feature>
<feature type="transmembrane region" description="Helical" evidence="6">
    <location>
        <begin position="379"/>
        <end position="400"/>
    </location>
</feature>
<dbReference type="PROSITE" id="PS50850">
    <property type="entry name" value="MFS"/>
    <property type="match status" value="1"/>
</dbReference>
<keyword evidence="2 6" id="KW-0812">Transmembrane</keyword>
<evidence type="ECO:0000256" key="6">
    <source>
        <dbReference type="SAM" id="Phobius"/>
    </source>
</evidence>
<sequence>MPGKENAGLQGQSSAGSSSITERTPLIPPTTTIDDGAEDLTNVEGTANTKHQSRPSTEEVPGDDDGHIETSRKLSRSRIVACCLALACLIFLQATNISMLTTIQSYIADDLEVYEQTSWFTSTYLICMSALGPLNGKLALVFTPRVCIFVASILMAIGAILCSMATSFASFLVGRAIAGVGASGVFTVSVILTIELSKGSKRKGVAMGTLNSGYTAGVAIGATAAGALVDLTGWRALFWAQAPILIFGGFVLFLAIPKDFTSDSRGDPGASMWKRISQLDFLGAITLTTSLVLLLYGLSSSKDIPILPIVLSIIVGAIFVLIELYVAADPVIPIELLKSRGLLLTCLGTVSYMMARWSVLFFTPTYAIAVREWSSSIGGAMLIPTNGGFAAGGLLVGWLHIKRPGSFYAATMVSYATFPFTLILLALLAHREGSAAGFVTTLFVCGFATGAALNYNLAHLLHLTPKDTHYVASALIATFRGFAGSFGSAIGGGLFTRTLYNSLHKHFAERGLHRDTLIRQLLGSPKLVQKLEGADKDVAIQSYEEGLRMLWLCAAALAFATVFVQAGVGWKGHAEKEADKNERQALLQDEEARDREEAR</sequence>
<feature type="transmembrane region" description="Helical" evidence="6">
    <location>
        <begin position="407"/>
        <end position="429"/>
    </location>
</feature>
<organism evidence="8 9">
    <name type="scientific">Zasmidium cellare</name>
    <name type="common">Wine cellar mold</name>
    <name type="synonym">Racodium cellare</name>
    <dbReference type="NCBI Taxonomy" id="395010"/>
    <lineage>
        <taxon>Eukaryota</taxon>
        <taxon>Fungi</taxon>
        <taxon>Dikarya</taxon>
        <taxon>Ascomycota</taxon>
        <taxon>Pezizomycotina</taxon>
        <taxon>Dothideomycetes</taxon>
        <taxon>Dothideomycetidae</taxon>
        <taxon>Mycosphaerellales</taxon>
        <taxon>Mycosphaerellaceae</taxon>
        <taxon>Zasmidium</taxon>
    </lineage>
</organism>
<keyword evidence="4 6" id="KW-0472">Membrane</keyword>
<feature type="region of interest" description="Disordered" evidence="5">
    <location>
        <begin position="574"/>
        <end position="599"/>
    </location>
</feature>
<dbReference type="InterPro" id="IPR011701">
    <property type="entry name" value="MFS"/>
</dbReference>
<feature type="transmembrane region" description="Helical" evidence="6">
    <location>
        <begin position="435"/>
        <end position="458"/>
    </location>
</feature>
<feature type="compositionally biased region" description="Low complexity" evidence="5">
    <location>
        <begin position="7"/>
        <end position="33"/>
    </location>
</feature>
<evidence type="ECO:0000256" key="1">
    <source>
        <dbReference type="ARBA" id="ARBA00004141"/>
    </source>
</evidence>
<dbReference type="InterPro" id="IPR036259">
    <property type="entry name" value="MFS_trans_sf"/>
</dbReference>
<name>A0ABR0F1A5_ZASCE</name>
<comment type="subcellular location">
    <subcellularLocation>
        <location evidence="1">Membrane</location>
        <topology evidence="1">Multi-pass membrane protein</topology>
    </subcellularLocation>
</comment>
<feature type="transmembrane region" description="Helical" evidence="6">
    <location>
        <begin position="204"/>
        <end position="224"/>
    </location>
</feature>
<evidence type="ECO:0000259" key="7">
    <source>
        <dbReference type="PROSITE" id="PS50850"/>
    </source>
</evidence>
<feature type="transmembrane region" description="Helical" evidence="6">
    <location>
        <begin position="172"/>
        <end position="192"/>
    </location>
</feature>
<feature type="compositionally biased region" description="Basic and acidic residues" evidence="5">
    <location>
        <begin position="590"/>
        <end position="599"/>
    </location>
</feature>
<evidence type="ECO:0000256" key="2">
    <source>
        <dbReference type="ARBA" id="ARBA00022692"/>
    </source>
</evidence>
<feature type="transmembrane region" description="Helical" evidence="6">
    <location>
        <begin position="340"/>
        <end position="359"/>
    </location>
</feature>
<keyword evidence="9" id="KW-1185">Reference proteome</keyword>
<dbReference type="InterPro" id="IPR020846">
    <property type="entry name" value="MFS_dom"/>
</dbReference>